<feature type="region of interest" description="Disordered" evidence="18">
    <location>
        <begin position="1"/>
        <end position="79"/>
    </location>
</feature>
<evidence type="ECO:0000256" key="7">
    <source>
        <dbReference type="ARBA" id="ARBA00022679"/>
    </source>
</evidence>
<dbReference type="InterPro" id="IPR037381">
    <property type="entry name" value="RFWD3"/>
</dbReference>
<dbReference type="InterPro" id="IPR013083">
    <property type="entry name" value="Znf_RING/FYVE/PHD"/>
</dbReference>
<evidence type="ECO:0000256" key="12">
    <source>
        <dbReference type="ARBA" id="ARBA00022833"/>
    </source>
</evidence>
<evidence type="ECO:0000256" key="16">
    <source>
        <dbReference type="PROSITE-ProRule" id="PRU00175"/>
    </source>
</evidence>
<keyword evidence="9" id="KW-0227">DNA damage</keyword>
<evidence type="ECO:0000256" key="13">
    <source>
        <dbReference type="ARBA" id="ARBA00023204"/>
    </source>
</evidence>
<evidence type="ECO:0000313" key="21">
    <source>
        <dbReference type="RefSeq" id="XP_052746090.1"/>
    </source>
</evidence>
<proteinExistence type="predicted"/>
<keyword evidence="6" id="KW-0853">WD repeat</keyword>
<feature type="compositionally biased region" description="Basic and acidic residues" evidence="18">
    <location>
        <begin position="111"/>
        <end position="122"/>
    </location>
</feature>
<evidence type="ECO:0000256" key="14">
    <source>
        <dbReference type="ARBA" id="ARBA00023242"/>
    </source>
</evidence>
<evidence type="ECO:0000313" key="22">
    <source>
        <dbReference type="RefSeq" id="XP_052746091.1"/>
    </source>
</evidence>
<gene>
    <name evidence="21 22" type="primary">LOC112049382</name>
</gene>
<evidence type="ECO:0000256" key="4">
    <source>
        <dbReference type="ARBA" id="ARBA00012483"/>
    </source>
</evidence>
<sequence>MEEDSEDSRSSAPIPSSPGSPDILAGYPHQLSGTDTRADDSDGTVSYNVATEDIGFDDDSNNAGSTSRESQSILSSSQESRSFQPVVDFAGSVHHSANSSQLGAPGSSQRSAHDHEHERSPDDESQPSKKKKLNDSVQEEGETCPICLEAWGTSGAHRLVALRCGHVFGQSCVSRWLRARRCCPTCKRGAALKDLRHIYARRLVAADTAQVAALQAQLDQLQAEKMKSDMELEKCRIAHRACMMQLEDLRKSLLKNQVKEQPARRSWRFALERNLELNRDGGCRVLTYNCRTSELYVSQRSTNQLFPGYGVRKVNCYDFKLGQFLFLHTKCIRDITYSRPRDLLLSVGFDNSARIVERGILSHTIQCGMQLWSCSWDYLRTNEFYVGGVGGEIQQYDIRNPSTCLQKLKKGGDCSPTISLASTEHGLLSCQINSSWLWRQDARQWAATGLPLAGPFVSMAYDGDNHKVLLTCRAGATERSRLSLFKVKSVNSEVVVEYEKTFPGSTRTNIMCRSAFVKAPGATWVAGHSESDATLYLHGLDGSKTVSLPASEPTLDVCAAQGDPSGAQGMLLAAVSDSRLRLYKAFPVP</sequence>
<dbReference type="PANTHER" id="PTHR16047:SF7">
    <property type="entry name" value="E3 UBIQUITIN-PROTEIN LIGASE RFWD3"/>
    <property type="match status" value="1"/>
</dbReference>
<reference evidence="21 22" key="1">
    <citation type="submission" date="2025-05" db="UniProtKB">
        <authorList>
            <consortium name="RefSeq"/>
        </authorList>
    </citation>
    <scope>IDENTIFICATION</scope>
</reference>
<evidence type="ECO:0000256" key="17">
    <source>
        <dbReference type="SAM" id="Coils"/>
    </source>
</evidence>
<feature type="compositionally biased region" description="Low complexity" evidence="18">
    <location>
        <begin position="10"/>
        <end position="21"/>
    </location>
</feature>
<protein>
    <recommendedName>
        <fullName evidence="4">RING-type E3 ubiquitin transferase</fullName>
        <ecNumber evidence="4">2.3.2.27</ecNumber>
    </recommendedName>
</protein>
<feature type="region of interest" description="Disordered" evidence="18">
    <location>
        <begin position="95"/>
        <end position="137"/>
    </location>
</feature>
<keyword evidence="13" id="KW-0234">DNA repair</keyword>
<evidence type="ECO:0000256" key="5">
    <source>
        <dbReference type="ARBA" id="ARBA00022490"/>
    </source>
</evidence>
<keyword evidence="12" id="KW-0862">Zinc</keyword>
<keyword evidence="14" id="KW-0539">Nucleus</keyword>
<dbReference type="Gene3D" id="2.130.10.10">
    <property type="entry name" value="YVTN repeat-like/Quinoprotein amine dehydrogenase"/>
    <property type="match status" value="1"/>
</dbReference>
<dbReference type="EC" id="2.3.2.27" evidence="4"/>
<dbReference type="InterPro" id="IPR036322">
    <property type="entry name" value="WD40_repeat_dom_sf"/>
</dbReference>
<comment type="subcellular location">
    <subcellularLocation>
        <location evidence="2">Cytoplasm</location>
    </subcellularLocation>
    <subcellularLocation>
        <location evidence="15">Nucleus</location>
        <location evidence="15">Nuclear body</location>
    </subcellularLocation>
</comment>
<dbReference type="RefSeq" id="XP_052746091.1">
    <property type="nucleotide sequence ID" value="XM_052890131.1"/>
</dbReference>
<comment type="pathway">
    <text evidence="3">Protein modification; protein ubiquitination.</text>
</comment>
<dbReference type="CDD" id="cd16450">
    <property type="entry name" value="mRING-C3HGC3_RFWD3"/>
    <property type="match status" value="1"/>
</dbReference>
<dbReference type="Gene3D" id="3.30.40.10">
    <property type="entry name" value="Zinc/RING finger domain, C3HC4 (zinc finger)"/>
    <property type="match status" value="1"/>
</dbReference>
<dbReference type="Pfam" id="PF23419">
    <property type="entry name" value="WD40_RFWD3"/>
    <property type="match status" value="1"/>
</dbReference>
<comment type="catalytic activity">
    <reaction evidence="1">
        <text>S-ubiquitinyl-[E2 ubiquitin-conjugating enzyme]-L-cysteine + [acceptor protein]-L-lysine = [E2 ubiquitin-conjugating enzyme]-L-cysteine + N(6)-ubiquitinyl-[acceptor protein]-L-lysine.</text>
        <dbReference type="EC" id="2.3.2.27"/>
    </reaction>
</comment>
<keyword evidence="20" id="KW-1185">Reference proteome</keyword>
<feature type="coiled-coil region" evidence="17">
    <location>
        <begin position="204"/>
        <end position="231"/>
    </location>
</feature>
<dbReference type="SUPFAM" id="SSF57850">
    <property type="entry name" value="RING/U-box"/>
    <property type="match status" value="1"/>
</dbReference>
<dbReference type="SMART" id="SM00184">
    <property type="entry name" value="RING"/>
    <property type="match status" value="1"/>
</dbReference>
<dbReference type="InterPro" id="IPR001841">
    <property type="entry name" value="Znf_RING"/>
</dbReference>
<dbReference type="PANTHER" id="PTHR16047">
    <property type="entry name" value="RFWD3 PROTEIN"/>
    <property type="match status" value="1"/>
</dbReference>
<dbReference type="Proteomes" id="UP001652582">
    <property type="component" value="Chromosome 27"/>
</dbReference>
<evidence type="ECO:0000256" key="10">
    <source>
        <dbReference type="ARBA" id="ARBA00022771"/>
    </source>
</evidence>
<feature type="domain" description="RING-type" evidence="19">
    <location>
        <begin position="144"/>
        <end position="187"/>
    </location>
</feature>
<keyword evidence="10 16" id="KW-0479">Metal-binding</keyword>
<keyword evidence="17" id="KW-0175">Coiled coil</keyword>
<dbReference type="InterPro" id="IPR056527">
    <property type="entry name" value="WD40_RFWD3"/>
</dbReference>
<evidence type="ECO:0000256" key="18">
    <source>
        <dbReference type="SAM" id="MobiDB-lite"/>
    </source>
</evidence>
<evidence type="ECO:0000256" key="6">
    <source>
        <dbReference type="ARBA" id="ARBA00022574"/>
    </source>
</evidence>
<dbReference type="InterPro" id="IPR015943">
    <property type="entry name" value="WD40/YVTN_repeat-like_dom_sf"/>
</dbReference>
<keyword evidence="7" id="KW-0808">Transferase</keyword>
<evidence type="ECO:0000256" key="8">
    <source>
        <dbReference type="ARBA" id="ARBA00022737"/>
    </source>
</evidence>
<organism evidence="20 22">
    <name type="scientific">Bicyclus anynana</name>
    <name type="common">Squinting bush brown butterfly</name>
    <dbReference type="NCBI Taxonomy" id="110368"/>
    <lineage>
        <taxon>Eukaryota</taxon>
        <taxon>Metazoa</taxon>
        <taxon>Ecdysozoa</taxon>
        <taxon>Arthropoda</taxon>
        <taxon>Hexapoda</taxon>
        <taxon>Insecta</taxon>
        <taxon>Pterygota</taxon>
        <taxon>Neoptera</taxon>
        <taxon>Endopterygota</taxon>
        <taxon>Lepidoptera</taxon>
        <taxon>Glossata</taxon>
        <taxon>Ditrysia</taxon>
        <taxon>Papilionoidea</taxon>
        <taxon>Nymphalidae</taxon>
        <taxon>Satyrinae</taxon>
        <taxon>Satyrini</taxon>
        <taxon>Mycalesina</taxon>
        <taxon>Bicyclus</taxon>
    </lineage>
</organism>
<evidence type="ECO:0000256" key="3">
    <source>
        <dbReference type="ARBA" id="ARBA00004906"/>
    </source>
</evidence>
<feature type="compositionally biased region" description="Low complexity" evidence="18">
    <location>
        <begin position="65"/>
        <end position="79"/>
    </location>
</feature>
<keyword evidence="10 16" id="KW-0863">Zinc-finger</keyword>
<dbReference type="SUPFAM" id="SSF50978">
    <property type="entry name" value="WD40 repeat-like"/>
    <property type="match status" value="1"/>
</dbReference>
<keyword evidence="5" id="KW-0963">Cytoplasm</keyword>
<dbReference type="PROSITE" id="PS50089">
    <property type="entry name" value="ZF_RING_2"/>
    <property type="match status" value="1"/>
</dbReference>
<name>A0ABM3M3M4_BICAN</name>
<dbReference type="RefSeq" id="XP_052746090.1">
    <property type="nucleotide sequence ID" value="XM_052890130.1"/>
</dbReference>
<evidence type="ECO:0000256" key="2">
    <source>
        <dbReference type="ARBA" id="ARBA00004496"/>
    </source>
</evidence>
<dbReference type="Pfam" id="PF13639">
    <property type="entry name" value="zf-RING_2"/>
    <property type="match status" value="1"/>
</dbReference>
<evidence type="ECO:0000313" key="20">
    <source>
        <dbReference type="Proteomes" id="UP001652582"/>
    </source>
</evidence>
<evidence type="ECO:0000256" key="1">
    <source>
        <dbReference type="ARBA" id="ARBA00000900"/>
    </source>
</evidence>
<keyword evidence="11" id="KW-0833">Ubl conjugation pathway</keyword>
<dbReference type="GeneID" id="112049382"/>
<evidence type="ECO:0000256" key="11">
    <source>
        <dbReference type="ARBA" id="ARBA00022786"/>
    </source>
</evidence>
<evidence type="ECO:0000259" key="19">
    <source>
        <dbReference type="PROSITE" id="PS50089"/>
    </source>
</evidence>
<keyword evidence="8" id="KW-0677">Repeat</keyword>
<accession>A0ABM3M3M4</accession>
<evidence type="ECO:0000256" key="9">
    <source>
        <dbReference type="ARBA" id="ARBA00022763"/>
    </source>
</evidence>
<evidence type="ECO:0000256" key="15">
    <source>
        <dbReference type="ARBA" id="ARBA00034306"/>
    </source>
</evidence>
<feature type="compositionally biased region" description="Polar residues" evidence="18">
    <location>
        <begin position="95"/>
        <end position="110"/>
    </location>
</feature>